<dbReference type="GO" id="GO:0005524">
    <property type="term" value="F:ATP binding"/>
    <property type="evidence" value="ECO:0007669"/>
    <property type="project" value="UniProtKB-KW"/>
</dbReference>
<keyword evidence="5 14" id="KW-0808">Transferase</keyword>
<feature type="domain" description="7,8-dihydro-6-hydroxymethylpterin-pyrophosphokinase" evidence="13">
    <location>
        <begin position="91"/>
        <end position="102"/>
    </location>
</feature>
<keyword evidence="8" id="KW-0067">ATP-binding</keyword>
<dbReference type="Pfam" id="PF01288">
    <property type="entry name" value="HPPK"/>
    <property type="match status" value="1"/>
</dbReference>
<dbReference type="NCBIfam" id="TIGR01498">
    <property type="entry name" value="folK"/>
    <property type="match status" value="1"/>
</dbReference>
<keyword evidence="6" id="KW-0547">Nucleotide-binding</keyword>
<gene>
    <name evidence="14" type="primary">folK</name>
    <name evidence="14" type="ORF">ENJ65_05910</name>
</gene>
<evidence type="ECO:0000256" key="4">
    <source>
        <dbReference type="ARBA" id="ARBA00016218"/>
    </source>
</evidence>
<sequence>MSGGVTAYIGLGSNLDNPVDQIRAALRELNKLPQSRLLLQSSLYQSAPMGPPDQPDYINAVAALETHLLADELLSALQMLESQHQRVRQTRWGPRTLDLDLLLYGDQVINSEHLVVPHPGLAERLFVLQPLFEIAPLLVLPNNQAVAELFKQCAECSGGGLRRLD</sequence>
<dbReference type="PANTHER" id="PTHR43071">
    <property type="entry name" value="2-AMINO-4-HYDROXY-6-HYDROXYMETHYLDIHYDROPTERIDINE PYROPHOSPHOKINASE"/>
    <property type="match status" value="1"/>
</dbReference>
<evidence type="ECO:0000256" key="9">
    <source>
        <dbReference type="ARBA" id="ARBA00022909"/>
    </source>
</evidence>
<organism evidence="14">
    <name type="scientific">Candidatus Tenderia electrophaga</name>
    <dbReference type="NCBI Taxonomy" id="1748243"/>
    <lineage>
        <taxon>Bacteria</taxon>
        <taxon>Pseudomonadati</taxon>
        <taxon>Pseudomonadota</taxon>
        <taxon>Gammaproteobacteria</taxon>
        <taxon>Candidatus Tenderiales</taxon>
        <taxon>Candidatus Tenderiaceae</taxon>
        <taxon>Candidatus Tenderia</taxon>
    </lineage>
</organism>
<comment type="pathway">
    <text evidence="1">Cofactor biosynthesis; tetrahydrofolate biosynthesis; 2-amino-4-hydroxy-6-hydroxymethyl-7,8-dihydropteridine diphosphate from 7,8-dihydroneopterin triphosphate: step 4/4.</text>
</comment>
<comment type="function">
    <text evidence="10">Catalyzes the transfer of pyrophosphate from adenosine triphosphate (ATP) to 6-hydroxymethyl-7,8-dihydropterin, an enzymatic step in folate biosynthesis pathway.</text>
</comment>
<evidence type="ECO:0000256" key="5">
    <source>
        <dbReference type="ARBA" id="ARBA00022679"/>
    </source>
</evidence>
<evidence type="ECO:0000256" key="6">
    <source>
        <dbReference type="ARBA" id="ARBA00022741"/>
    </source>
</evidence>
<evidence type="ECO:0000259" key="13">
    <source>
        <dbReference type="PROSITE" id="PS00794"/>
    </source>
</evidence>
<reference evidence="14" key="1">
    <citation type="journal article" date="2020" name="mSystems">
        <title>Genome- and Community-Level Interaction Insights into Carbon Utilization and Element Cycling Functions of Hydrothermarchaeota in Hydrothermal Sediment.</title>
        <authorList>
            <person name="Zhou Z."/>
            <person name="Liu Y."/>
            <person name="Xu W."/>
            <person name="Pan J."/>
            <person name="Luo Z.H."/>
            <person name="Li M."/>
        </authorList>
    </citation>
    <scope>NUCLEOTIDE SEQUENCE [LARGE SCALE GENOMIC DNA]</scope>
    <source>
        <strain evidence="14">HyVt-505</strain>
    </source>
</reference>
<evidence type="ECO:0000256" key="7">
    <source>
        <dbReference type="ARBA" id="ARBA00022777"/>
    </source>
</evidence>
<evidence type="ECO:0000313" key="14">
    <source>
        <dbReference type="EMBL" id="HHJ81150.1"/>
    </source>
</evidence>
<dbReference type="GO" id="GO:0046654">
    <property type="term" value="P:tetrahydrofolate biosynthetic process"/>
    <property type="evidence" value="ECO:0007669"/>
    <property type="project" value="UniProtKB-UniPathway"/>
</dbReference>
<dbReference type="UniPathway" id="UPA00077">
    <property type="reaction ID" value="UER00155"/>
</dbReference>
<dbReference type="EMBL" id="DRNF01000373">
    <property type="protein sequence ID" value="HHJ81150.1"/>
    <property type="molecule type" value="Genomic_DNA"/>
</dbReference>
<dbReference type="EC" id="2.7.6.3" evidence="3"/>
<evidence type="ECO:0000256" key="8">
    <source>
        <dbReference type="ARBA" id="ARBA00022840"/>
    </source>
</evidence>
<evidence type="ECO:0000256" key="1">
    <source>
        <dbReference type="ARBA" id="ARBA00005051"/>
    </source>
</evidence>
<evidence type="ECO:0000256" key="12">
    <source>
        <dbReference type="ARBA" id="ARBA00033413"/>
    </source>
</evidence>
<dbReference type="AlphaFoldDB" id="A0A832N3W9"/>
<evidence type="ECO:0000256" key="11">
    <source>
        <dbReference type="ARBA" id="ARBA00029766"/>
    </source>
</evidence>
<dbReference type="GO" id="GO:0046656">
    <property type="term" value="P:folic acid biosynthetic process"/>
    <property type="evidence" value="ECO:0007669"/>
    <property type="project" value="UniProtKB-KW"/>
</dbReference>
<accession>A0A832N3W9</accession>
<comment type="caution">
    <text evidence="14">The sequence shown here is derived from an EMBL/GenBank/DDBJ whole genome shotgun (WGS) entry which is preliminary data.</text>
</comment>
<protein>
    <recommendedName>
        <fullName evidence="4">2-amino-4-hydroxy-6-hydroxymethyldihydropteridine pyrophosphokinase</fullName>
        <ecNumber evidence="3">2.7.6.3</ecNumber>
    </recommendedName>
    <alternativeName>
        <fullName evidence="11">6-hydroxymethyl-7,8-dihydropterin pyrophosphokinase</fullName>
    </alternativeName>
    <alternativeName>
        <fullName evidence="12">7,8-dihydro-6-hydroxymethylpterin-pyrophosphokinase</fullName>
    </alternativeName>
</protein>
<dbReference type="SUPFAM" id="SSF55083">
    <property type="entry name" value="6-hydroxymethyl-7,8-dihydropterin pyrophosphokinase, HPPK"/>
    <property type="match status" value="1"/>
</dbReference>
<keyword evidence="9" id="KW-0289">Folate biosynthesis</keyword>
<dbReference type="PANTHER" id="PTHR43071:SF1">
    <property type="entry name" value="2-AMINO-4-HYDROXY-6-HYDROXYMETHYLDIHYDROPTERIDINE PYROPHOSPHOKINASE"/>
    <property type="match status" value="1"/>
</dbReference>
<dbReference type="InterPro" id="IPR035907">
    <property type="entry name" value="Hppk_sf"/>
</dbReference>
<dbReference type="InterPro" id="IPR000550">
    <property type="entry name" value="Hppk"/>
</dbReference>
<evidence type="ECO:0000256" key="2">
    <source>
        <dbReference type="ARBA" id="ARBA00005810"/>
    </source>
</evidence>
<dbReference type="Gene3D" id="3.30.70.560">
    <property type="entry name" value="7,8-Dihydro-6-hydroxymethylpterin-pyrophosphokinase HPPK"/>
    <property type="match status" value="1"/>
</dbReference>
<dbReference type="GO" id="GO:0016301">
    <property type="term" value="F:kinase activity"/>
    <property type="evidence" value="ECO:0007669"/>
    <property type="project" value="UniProtKB-KW"/>
</dbReference>
<dbReference type="PROSITE" id="PS00794">
    <property type="entry name" value="HPPK"/>
    <property type="match status" value="1"/>
</dbReference>
<comment type="similarity">
    <text evidence="2">Belongs to the HPPK family.</text>
</comment>
<dbReference type="CDD" id="cd00483">
    <property type="entry name" value="HPPK"/>
    <property type="match status" value="1"/>
</dbReference>
<keyword evidence="7" id="KW-0418">Kinase</keyword>
<evidence type="ECO:0000256" key="3">
    <source>
        <dbReference type="ARBA" id="ARBA00013253"/>
    </source>
</evidence>
<dbReference type="GO" id="GO:0003848">
    <property type="term" value="F:2-amino-4-hydroxy-6-hydroxymethyldihydropteridine diphosphokinase activity"/>
    <property type="evidence" value="ECO:0007669"/>
    <property type="project" value="UniProtKB-EC"/>
</dbReference>
<evidence type="ECO:0000256" key="10">
    <source>
        <dbReference type="ARBA" id="ARBA00029409"/>
    </source>
</evidence>
<proteinExistence type="inferred from homology"/>
<name>A0A832N3W9_9GAMM</name>
<dbReference type="Proteomes" id="UP000885832">
    <property type="component" value="Unassembled WGS sequence"/>
</dbReference>